<evidence type="ECO:0000259" key="2">
    <source>
        <dbReference type="SMART" id="SM00470"/>
    </source>
</evidence>
<feature type="compositionally biased region" description="Acidic residues" evidence="1">
    <location>
        <begin position="475"/>
        <end position="495"/>
    </location>
</feature>
<dbReference type="PANTHER" id="PTHR33375">
    <property type="entry name" value="CHROMOSOME-PARTITIONING PROTEIN PARB-RELATED"/>
    <property type="match status" value="1"/>
</dbReference>
<dbReference type="OrthoDB" id="3846919at2"/>
<feature type="compositionally biased region" description="Basic and acidic residues" evidence="1">
    <location>
        <begin position="548"/>
        <end position="557"/>
    </location>
</feature>
<sequence>MSTHTMPAEAIDTQETQETMAAALGRVVHLDPNALVLEDNIRTKVKMPRWFLASVRQHGVLVPLIAHPGPDDTVVVRDGQMRTLAAREVGRATVPVWVVDRDDVRRLRIIEQYITGVHRLGLSERDKADAWRQLALEGMSVTAISRQTGAKREDIKTGLAVTENETAAAAVADYDLTLDQAAVLIELDDDPDAIAKLREVAKTTPAQFDHAAQSARNAKKRREALATARAEAEAKGYTIVAWPAYNDNTTVKLRDLQTADGKRLTEKNYAGKPGHAVAITDRYGTIDIGHFVVDWRKHGLRKIGSTGTVVGGSLTEAEKAARRLVVANNQAWDAAETVRREWMTTLLARKRLPADAISVAATILATHTGRVARAAQSGHQLAATLLGQDHRPGQRPLADLTAKTPSKAGHVILAIALAAMEDAMSRHTWRNSGDADRGFLTQLAAWGYTLSEVEQIVTTDPEQRHPDTTTQASIDDQDPQPDDPDDIDTGDEDQSTDPGHVQDPLDDSHPAAAAHGVPEDPDAERDGDGGEDGDAESGNDDHADDSEAVDRPDSDRC</sequence>
<dbReference type="InterPro" id="IPR036086">
    <property type="entry name" value="ParB/Sulfiredoxin_sf"/>
</dbReference>
<gene>
    <name evidence="3" type="ORF">SAMN04488561_1464</name>
</gene>
<reference evidence="4" key="1">
    <citation type="submission" date="2016-10" db="EMBL/GenBank/DDBJ databases">
        <authorList>
            <person name="Varghese N."/>
            <person name="Submissions S."/>
        </authorList>
    </citation>
    <scope>NUCLEOTIDE SEQUENCE [LARGE SCALE GENOMIC DNA]</scope>
    <source>
        <strain evidence="4">DSM 45237</strain>
    </source>
</reference>
<organism evidence="3 4">
    <name type="scientific">Jiangella alba</name>
    <dbReference type="NCBI Taxonomy" id="561176"/>
    <lineage>
        <taxon>Bacteria</taxon>
        <taxon>Bacillati</taxon>
        <taxon>Actinomycetota</taxon>
        <taxon>Actinomycetes</taxon>
        <taxon>Jiangellales</taxon>
        <taxon>Jiangellaceae</taxon>
        <taxon>Jiangella</taxon>
    </lineage>
</organism>
<proteinExistence type="predicted"/>
<dbReference type="InterPro" id="IPR003115">
    <property type="entry name" value="ParB_N"/>
</dbReference>
<dbReference type="STRING" id="561176.SAMN04488561_1464"/>
<dbReference type="SUPFAM" id="SSF110849">
    <property type="entry name" value="ParB/Sulfiredoxin"/>
    <property type="match status" value="1"/>
</dbReference>
<feature type="region of interest" description="Disordered" evidence="1">
    <location>
        <begin position="459"/>
        <end position="557"/>
    </location>
</feature>
<dbReference type="Gene3D" id="3.90.1530.10">
    <property type="entry name" value="Conserved hypothetical protein from pyrococcus furiosus pfu- 392566-001, ParB domain"/>
    <property type="match status" value="1"/>
</dbReference>
<dbReference type="RefSeq" id="WP_074946183.1">
    <property type="nucleotide sequence ID" value="NZ_FNUC01000003.1"/>
</dbReference>
<dbReference type="AlphaFoldDB" id="A0A1H5J9C1"/>
<dbReference type="EMBL" id="FNUC01000003">
    <property type="protein sequence ID" value="SEE48218.1"/>
    <property type="molecule type" value="Genomic_DNA"/>
</dbReference>
<evidence type="ECO:0000256" key="1">
    <source>
        <dbReference type="SAM" id="MobiDB-lite"/>
    </source>
</evidence>
<keyword evidence="4" id="KW-1185">Reference proteome</keyword>
<accession>A0A1H5J9C1</accession>
<evidence type="ECO:0000313" key="3">
    <source>
        <dbReference type="EMBL" id="SEE48218.1"/>
    </source>
</evidence>
<dbReference type="Proteomes" id="UP000181980">
    <property type="component" value="Unassembled WGS sequence"/>
</dbReference>
<dbReference type="PANTHER" id="PTHR33375:SF1">
    <property type="entry name" value="CHROMOSOME-PARTITIONING PROTEIN PARB-RELATED"/>
    <property type="match status" value="1"/>
</dbReference>
<evidence type="ECO:0000313" key="4">
    <source>
        <dbReference type="Proteomes" id="UP000181980"/>
    </source>
</evidence>
<name>A0A1H5J9C1_9ACTN</name>
<dbReference type="GO" id="GO:0005694">
    <property type="term" value="C:chromosome"/>
    <property type="evidence" value="ECO:0007669"/>
    <property type="project" value="TreeGrafter"/>
</dbReference>
<feature type="domain" description="ParB-like N-terminal" evidence="2">
    <location>
        <begin position="28"/>
        <end position="113"/>
    </location>
</feature>
<feature type="compositionally biased region" description="Acidic residues" evidence="1">
    <location>
        <begin position="519"/>
        <end position="547"/>
    </location>
</feature>
<dbReference type="SMART" id="SM00470">
    <property type="entry name" value="ParB"/>
    <property type="match status" value="1"/>
</dbReference>
<dbReference type="GO" id="GO:0007059">
    <property type="term" value="P:chromosome segregation"/>
    <property type="evidence" value="ECO:0007669"/>
    <property type="project" value="TreeGrafter"/>
</dbReference>
<dbReference type="CDD" id="cd16387">
    <property type="entry name" value="ParB_N_Srx"/>
    <property type="match status" value="1"/>
</dbReference>
<protein>
    <submittedName>
        <fullName evidence="3">Chromosome partitioning protein, ParB family</fullName>
    </submittedName>
</protein>
<dbReference type="InterPro" id="IPR050336">
    <property type="entry name" value="Chromosome_partition/occlusion"/>
</dbReference>